<dbReference type="InterPro" id="IPR050266">
    <property type="entry name" value="AB_hydrolase_sf"/>
</dbReference>
<dbReference type="HOGENOM" id="CLU_020336_50_1_11"/>
<dbReference type="Pfam" id="PF00561">
    <property type="entry name" value="Abhydrolase_1"/>
    <property type="match status" value="1"/>
</dbReference>
<dbReference type="PANTHER" id="PTHR43798:SF31">
    <property type="entry name" value="AB HYDROLASE SUPERFAMILY PROTEIN YCLE"/>
    <property type="match status" value="1"/>
</dbReference>
<proteinExistence type="predicted"/>
<keyword evidence="3" id="KW-0808">Transferase</keyword>
<organism evidence="3 4">
    <name type="scientific">Streptomyces glaucescens</name>
    <dbReference type="NCBI Taxonomy" id="1907"/>
    <lineage>
        <taxon>Bacteria</taxon>
        <taxon>Bacillati</taxon>
        <taxon>Actinomycetota</taxon>
        <taxon>Actinomycetes</taxon>
        <taxon>Kitasatosporales</taxon>
        <taxon>Streptomycetaceae</taxon>
        <taxon>Streptomyces</taxon>
    </lineage>
</organism>
<dbReference type="PANTHER" id="PTHR43798">
    <property type="entry name" value="MONOACYLGLYCEROL LIPASE"/>
    <property type="match status" value="1"/>
</dbReference>
<dbReference type="eggNOG" id="COG2267">
    <property type="taxonomic scope" value="Bacteria"/>
</dbReference>
<evidence type="ECO:0000259" key="2">
    <source>
        <dbReference type="Pfam" id="PF00561"/>
    </source>
</evidence>
<keyword evidence="1 3" id="KW-0378">Hydrolase</keyword>
<dbReference type="InterPro" id="IPR029058">
    <property type="entry name" value="AB_hydrolase_fold"/>
</dbReference>
<dbReference type="GO" id="GO:0016746">
    <property type="term" value="F:acyltransferase activity"/>
    <property type="evidence" value="ECO:0007669"/>
    <property type="project" value="UniProtKB-KW"/>
</dbReference>
<reference evidence="4" key="1">
    <citation type="journal article" date="2015" name="J. Biotechnol.">
        <title>Complete genome sequence of the actinobacterium Streptomyces glaucescens GLA.O (DSM 40922) consisting of a linear chromosome and one linear plasmid.</title>
        <authorList>
            <person name="Ortseifen V."/>
            <person name="Winkler A."/>
            <person name="Albersmeier A."/>
            <person name="Wendler S."/>
            <person name="Puhler A."/>
            <person name="Kalinowski J."/>
            <person name="Ruckert C."/>
        </authorList>
    </citation>
    <scope>NUCLEOTIDE SEQUENCE [LARGE SCALE GENOMIC DNA]</scope>
    <source>
        <strain evidence="4">DSM 40922 / GLA O</strain>
    </source>
</reference>
<keyword evidence="3" id="KW-0012">Acyltransferase</keyword>
<keyword evidence="4" id="KW-1185">Reference proteome</keyword>
<dbReference type="RefSeq" id="WP_043505894.1">
    <property type="nucleotide sequence ID" value="NZ_CP009438.1"/>
</dbReference>
<dbReference type="InterPro" id="IPR000073">
    <property type="entry name" value="AB_hydrolase_1"/>
</dbReference>
<dbReference type="KEGG" id="sgu:SGLAU_31405"/>
<gene>
    <name evidence="3" type="ORF">SGLAU_31405</name>
</gene>
<dbReference type="AlphaFoldDB" id="A0A089XLV1"/>
<dbReference type="OrthoDB" id="3210844at2"/>
<dbReference type="GO" id="GO:0016787">
    <property type="term" value="F:hydrolase activity"/>
    <property type="evidence" value="ECO:0007669"/>
    <property type="project" value="UniProtKB-KW"/>
</dbReference>
<feature type="domain" description="AB hydrolase-1" evidence="2">
    <location>
        <begin position="23"/>
        <end position="248"/>
    </location>
</feature>
<dbReference type="GO" id="GO:0016020">
    <property type="term" value="C:membrane"/>
    <property type="evidence" value="ECO:0007669"/>
    <property type="project" value="TreeGrafter"/>
</dbReference>
<dbReference type="EMBL" id="CP009438">
    <property type="protein sequence ID" value="AIS02215.1"/>
    <property type="molecule type" value="Genomic_DNA"/>
</dbReference>
<dbReference type="STRING" id="1907.SGLAU_31405"/>
<evidence type="ECO:0000313" key="3">
    <source>
        <dbReference type="EMBL" id="AIS02215.1"/>
    </source>
</evidence>
<dbReference type="Proteomes" id="UP000029482">
    <property type="component" value="Chromosome"/>
</dbReference>
<dbReference type="Gene3D" id="3.40.50.1820">
    <property type="entry name" value="alpha/beta hydrolase"/>
    <property type="match status" value="1"/>
</dbReference>
<evidence type="ECO:0000256" key="1">
    <source>
        <dbReference type="ARBA" id="ARBA00022801"/>
    </source>
</evidence>
<evidence type="ECO:0000313" key="4">
    <source>
        <dbReference type="Proteomes" id="UP000029482"/>
    </source>
</evidence>
<protein>
    <submittedName>
        <fullName evidence="3">Putative hydrolase or acyltransferase of alpha/beta superfamily</fullName>
    </submittedName>
</protein>
<name>A0A089XLV1_STRGA</name>
<accession>A0A089XLV1</accession>
<dbReference type="SUPFAM" id="SSF53474">
    <property type="entry name" value="alpha/beta-Hydrolases"/>
    <property type="match status" value="1"/>
</dbReference>
<sequence>MGEYVEVDGTTIWAESRGEGPDVLLIAGLSDPAEAWQAQLDGLSDRYRVIAFDNRGSGRTALPEGPVSMGMMADDAAGALRALGVGRAHVAGFSGGSAIAQELALRHPDVVRSLVLTSTWARAEPYFTSMTRFWHWLATHAPDERAMLEAFFLWIYTPRAHANGMVRHIIDETLAFPYPQSAEAFQRQLETFTRHDTLDRLPAITAPTLVLVGELDMATPVRLGRAVADVIPGARFEVLAQEAHQPFQESPGLFNARVDAFWREVDGYAPLS</sequence>
<dbReference type="PRINTS" id="PR00111">
    <property type="entry name" value="ABHYDROLASE"/>
</dbReference>